<dbReference type="EMBL" id="KN817579">
    <property type="protein sequence ID" value="KJA19271.1"/>
    <property type="molecule type" value="Genomic_DNA"/>
</dbReference>
<proteinExistence type="predicted"/>
<reference evidence="2" key="1">
    <citation type="submission" date="2014-04" db="EMBL/GenBank/DDBJ databases">
        <title>Evolutionary Origins and Diversification of the Mycorrhizal Mutualists.</title>
        <authorList>
            <consortium name="DOE Joint Genome Institute"/>
            <consortium name="Mycorrhizal Genomics Consortium"/>
            <person name="Kohler A."/>
            <person name="Kuo A."/>
            <person name="Nagy L.G."/>
            <person name="Floudas D."/>
            <person name="Copeland A."/>
            <person name="Barry K.W."/>
            <person name="Cichocki N."/>
            <person name="Veneault-Fourrey C."/>
            <person name="LaButti K."/>
            <person name="Lindquist E.A."/>
            <person name="Lipzen A."/>
            <person name="Lundell T."/>
            <person name="Morin E."/>
            <person name="Murat C."/>
            <person name="Riley R."/>
            <person name="Ohm R."/>
            <person name="Sun H."/>
            <person name="Tunlid A."/>
            <person name="Henrissat B."/>
            <person name="Grigoriev I.V."/>
            <person name="Hibbett D.S."/>
            <person name="Martin F."/>
        </authorList>
    </citation>
    <scope>NUCLEOTIDE SEQUENCE [LARGE SCALE GENOMIC DNA]</scope>
    <source>
        <strain evidence="2">FD-334 SS-4</strain>
    </source>
</reference>
<organism evidence="1 2">
    <name type="scientific">Hypholoma sublateritium (strain FD-334 SS-4)</name>
    <dbReference type="NCBI Taxonomy" id="945553"/>
    <lineage>
        <taxon>Eukaryota</taxon>
        <taxon>Fungi</taxon>
        <taxon>Dikarya</taxon>
        <taxon>Basidiomycota</taxon>
        <taxon>Agaricomycotina</taxon>
        <taxon>Agaricomycetes</taxon>
        <taxon>Agaricomycetidae</taxon>
        <taxon>Agaricales</taxon>
        <taxon>Agaricineae</taxon>
        <taxon>Strophariaceae</taxon>
        <taxon>Hypholoma</taxon>
    </lineage>
</organism>
<dbReference type="AlphaFoldDB" id="A0A0D2NRE1"/>
<dbReference type="Proteomes" id="UP000054270">
    <property type="component" value="Unassembled WGS sequence"/>
</dbReference>
<accession>A0A0D2NRE1</accession>
<evidence type="ECO:0000313" key="1">
    <source>
        <dbReference type="EMBL" id="KJA19271.1"/>
    </source>
</evidence>
<evidence type="ECO:0000313" key="2">
    <source>
        <dbReference type="Proteomes" id="UP000054270"/>
    </source>
</evidence>
<protein>
    <submittedName>
        <fullName evidence="1">Uncharacterized protein</fullName>
    </submittedName>
</protein>
<gene>
    <name evidence="1" type="ORF">HYPSUDRAFT_894746</name>
</gene>
<name>A0A0D2NRE1_HYPSF</name>
<keyword evidence="2" id="KW-1185">Reference proteome</keyword>
<sequence length="142" mass="16030">MQSTPPGFLRTQETALITSAVLSRLRALHETPTAVPTRAWIRRPLRSVILPPATLSFLCFTQTRSILPPKTRCTLSMNSPTPLIRRVARLQRRARARRDQRRRGHALIGTNNQRMFCASAVQCGWQRALSTPRGALYLGRNS</sequence>